<evidence type="ECO:0000256" key="1">
    <source>
        <dbReference type="SAM" id="Phobius"/>
    </source>
</evidence>
<proteinExistence type="predicted"/>
<feature type="transmembrane region" description="Helical" evidence="1">
    <location>
        <begin position="29"/>
        <end position="51"/>
    </location>
</feature>
<sequence length="101" mass="11092">MYYCENTEEIFSDSSCEKRNHDEKGNEKLFLRMAVVLLVLGAICFVGAYGAGKLCAEMLLTPACAALAYAAYQAEKNLFRPAPKAPVLRVAAKEQTPMRVA</sequence>
<keyword evidence="1" id="KW-1133">Transmembrane helix</keyword>
<organism evidence="2 3">
    <name type="scientific">Ruthenibacterium lactatiformans</name>
    <dbReference type="NCBI Taxonomy" id="1550024"/>
    <lineage>
        <taxon>Bacteria</taxon>
        <taxon>Bacillati</taxon>
        <taxon>Bacillota</taxon>
        <taxon>Clostridia</taxon>
        <taxon>Eubacteriales</taxon>
        <taxon>Oscillospiraceae</taxon>
        <taxon>Ruthenibacterium</taxon>
    </lineage>
</organism>
<comment type="caution">
    <text evidence="2">The sequence shown here is derived from an EMBL/GenBank/DDBJ whole genome shotgun (WGS) entry which is preliminary data.</text>
</comment>
<dbReference type="EMBL" id="JXXK01000005">
    <property type="protein sequence ID" value="KJF40678.1"/>
    <property type="molecule type" value="Genomic_DNA"/>
</dbReference>
<keyword evidence="3" id="KW-1185">Reference proteome</keyword>
<evidence type="ECO:0000313" key="2">
    <source>
        <dbReference type="EMBL" id="KJF40678.1"/>
    </source>
</evidence>
<evidence type="ECO:0000313" key="3">
    <source>
        <dbReference type="Proteomes" id="UP000032483"/>
    </source>
</evidence>
<accession>A0A0D8J4D4</accession>
<gene>
    <name evidence="2" type="ORF">TQ39_05550</name>
</gene>
<protein>
    <submittedName>
        <fullName evidence="2">Uncharacterized protein</fullName>
    </submittedName>
</protein>
<keyword evidence="1" id="KW-0472">Membrane</keyword>
<dbReference type="Proteomes" id="UP000032483">
    <property type="component" value="Unassembled WGS sequence"/>
</dbReference>
<dbReference type="AlphaFoldDB" id="A0A0D8J4D4"/>
<keyword evidence="1" id="KW-0812">Transmembrane</keyword>
<name>A0A0D8J4D4_9FIRM</name>
<reference evidence="2" key="1">
    <citation type="submission" date="2015-02" db="EMBL/GenBank/DDBJ databases">
        <title>A novel member of the family Ruminococcaceae isolated from human feces.</title>
        <authorList>
            <person name="Shkoporov A.N."/>
            <person name="Chaplin A.V."/>
            <person name="Motuzova O.V."/>
            <person name="Kafarskaia L.I."/>
            <person name="Khokhlova E.V."/>
            <person name="Efimov B.A."/>
        </authorList>
    </citation>
    <scope>NUCLEOTIDE SEQUENCE [LARGE SCALE GENOMIC DNA]</scope>
    <source>
        <strain evidence="2">585-1</strain>
    </source>
</reference>